<dbReference type="AlphaFoldDB" id="A0A1R1Y1K2"/>
<name>A0A1R1Y1K2_9FUNG</name>
<dbReference type="EMBL" id="LSSN01001204">
    <property type="protein sequence ID" value="OMJ20586.1"/>
    <property type="molecule type" value="Genomic_DNA"/>
</dbReference>
<evidence type="ECO:0000313" key="2">
    <source>
        <dbReference type="Proteomes" id="UP000187283"/>
    </source>
</evidence>
<reference evidence="1 2" key="1">
    <citation type="submission" date="2017-01" db="EMBL/GenBank/DDBJ databases">
        <authorList>
            <person name="Mah S.A."/>
            <person name="Swanson W.J."/>
            <person name="Moy G.W."/>
            <person name="Vacquier V.D."/>
        </authorList>
    </citation>
    <scope>NUCLEOTIDE SEQUENCE [LARGE SCALE GENOMIC DNA]</scope>
    <source>
        <strain evidence="1 2">GSMNP</strain>
    </source>
</reference>
<comment type="caution">
    <text evidence="1">The sequence shown here is derived from an EMBL/GenBank/DDBJ whole genome shotgun (WGS) entry which is preliminary data.</text>
</comment>
<gene>
    <name evidence="1" type="ORF">AYI70_g4015</name>
</gene>
<proteinExistence type="predicted"/>
<dbReference type="Proteomes" id="UP000187283">
    <property type="component" value="Unassembled WGS sequence"/>
</dbReference>
<organism evidence="1 2">
    <name type="scientific">Smittium culicis</name>
    <dbReference type="NCBI Taxonomy" id="133412"/>
    <lineage>
        <taxon>Eukaryota</taxon>
        <taxon>Fungi</taxon>
        <taxon>Fungi incertae sedis</taxon>
        <taxon>Zoopagomycota</taxon>
        <taxon>Kickxellomycotina</taxon>
        <taxon>Harpellomycetes</taxon>
        <taxon>Harpellales</taxon>
        <taxon>Legeriomycetaceae</taxon>
        <taxon>Smittium</taxon>
    </lineage>
</organism>
<keyword evidence="2" id="KW-1185">Reference proteome</keyword>
<protein>
    <submittedName>
        <fullName evidence="1">Uncharacterized protein</fullName>
    </submittedName>
</protein>
<sequence>MEEYQARVYLPSAGYDKDIAVSVPESSSPKFQYLFSKDVMERMEKFRQDGRHDRLIKQALSIKTGTNYSRQPYQQYQNNRGSFGSFGSRFTGQQKWNGSSKWNIKYSVNSYKQPSSSGFGYNPTQKTNNSFFFFFCLGEFIKQIFK</sequence>
<accession>A0A1R1Y1K2</accession>
<feature type="non-terminal residue" evidence="1">
    <location>
        <position position="146"/>
    </location>
</feature>
<evidence type="ECO:0000313" key="1">
    <source>
        <dbReference type="EMBL" id="OMJ20586.1"/>
    </source>
</evidence>